<evidence type="ECO:0000313" key="3">
    <source>
        <dbReference type="EMBL" id="KAI5083311.1"/>
    </source>
</evidence>
<accession>A0A9D4VB92</accession>
<keyword evidence="4" id="KW-1185">Reference proteome</keyword>
<gene>
    <name evidence="3" type="ORF">GOP47_0003054</name>
</gene>
<dbReference type="OrthoDB" id="1852071at2759"/>
<proteinExistence type="predicted"/>
<protein>
    <recommendedName>
        <fullName evidence="2">DUF7781 domain-containing protein</fullName>
    </recommendedName>
</protein>
<dbReference type="Proteomes" id="UP000886520">
    <property type="component" value="Chromosome 3"/>
</dbReference>
<organism evidence="3 4">
    <name type="scientific">Adiantum capillus-veneris</name>
    <name type="common">Maidenhair fern</name>
    <dbReference type="NCBI Taxonomy" id="13818"/>
    <lineage>
        <taxon>Eukaryota</taxon>
        <taxon>Viridiplantae</taxon>
        <taxon>Streptophyta</taxon>
        <taxon>Embryophyta</taxon>
        <taxon>Tracheophyta</taxon>
        <taxon>Polypodiopsida</taxon>
        <taxon>Polypodiidae</taxon>
        <taxon>Polypodiales</taxon>
        <taxon>Pteridineae</taxon>
        <taxon>Pteridaceae</taxon>
        <taxon>Vittarioideae</taxon>
        <taxon>Adiantum</taxon>
    </lineage>
</organism>
<feature type="domain" description="DUF7781" evidence="2">
    <location>
        <begin position="58"/>
        <end position="229"/>
    </location>
</feature>
<dbReference type="PANTHER" id="PTHR35710:SF1">
    <property type="entry name" value="OBP3-RESPONSIVE PROTEIN 4 (ORG4)"/>
    <property type="match status" value="1"/>
</dbReference>
<evidence type="ECO:0000313" key="4">
    <source>
        <dbReference type="Proteomes" id="UP000886520"/>
    </source>
</evidence>
<dbReference type="InterPro" id="IPR056683">
    <property type="entry name" value="DUF7781"/>
</dbReference>
<evidence type="ECO:0000256" key="1">
    <source>
        <dbReference type="SAM" id="MobiDB-lite"/>
    </source>
</evidence>
<evidence type="ECO:0000259" key="2">
    <source>
        <dbReference type="Pfam" id="PF25003"/>
    </source>
</evidence>
<dbReference type="Pfam" id="PF25003">
    <property type="entry name" value="DUF7781"/>
    <property type="match status" value="1"/>
</dbReference>
<comment type="caution">
    <text evidence="3">The sequence shown here is derived from an EMBL/GenBank/DDBJ whole genome shotgun (WGS) entry which is preliminary data.</text>
</comment>
<feature type="region of interest" description="Disordered" evidence="1">
    <location>
        <begin position="1"/>
        <end position="54"/>
    </location>
</feature>
<sequence>MQSQNLRGSVEHNSDVARSSTSRSDRKRPSVLQMQPVPTNIEAEGLETSSNHEDAASSWDGLYSIEWMPKEFFLKFRQHVEGYQLGANLEFDVSGASACKPKLVFKPVSEDRKWKVLFEPKQADLRLLTKKISIGPFLSFQVGLGHEFHKHTTGWTWKLTSAYGGDGVSQIRYKTSLPVFPGFDVRIGWNAEYVLPDIHGGLGTGETIIGMNYGRLYGSLERVEAIFTHTS</sequence>
<dbReference type="EMBL" id="JABFUD020000002">
    <property type="protein sequence ID" value="KAI5083311.1"/>
    <property type="molecule type" value="Genomic_DNA"/>
</dbReference>
<name>A0A9D4VB92_ADICA</name>
<dbReference type="PANTHER" id="PTHR35710">
    <property type="entry name" value="OBP3-RESPONSIVE PROTEIN 4 (ORG4)"/>
    <property type="match status" value="1"/>
</dbReference>
<dbReference type="AlphaFoldDB" id="A0A9D4VB92"/>
<reference evidence="3" key="1">
    <citation type="submission" date="2021-01" db="EMBL/GenBank/DDBJ databases">
        <title>Adiantum capillus-veneris genome.</title>
        <authorList>
            <person name="Fang Y."/>
            <person name="Liao Q."/>
        </authorList>
    </citation>
    <scope>NUCLEOTIDE SEQUENCE</scope>
    <source>
        <strain evidence="3">H3</strain>
        <tissue evidence="3">Leaf</tissue>
    </source>
</reference>